<dbReference type="Proteomes" id="UP000037784">
    <property type="component" value="Unassembled WGS sequence"/>
</dbReference>
<dbReference type="Pfam" id="PF07883">
    <property type="entry name" value="Cupin_2"/>
    <property type="match status" value="1"/>
</dbReference>
<evidence type="ECO:0000259" key="2">
    <source>
        <dbReference type="Pfam" id="PF07883"/>
    </source>
</evidence>
<dbReference type="InterPro" id="IPR011051">
    <property type="entry name" value="RmlC_Cupin_sf"/>
</dbReference>
<dbReference type="SUPFAM" id="SSF51182">
    <property type="entry name" value="RmlC-like cupins"/>
    <property type="match status" value="1"/>
</dbReference>
<name>A0A0M8K7Q3_9CHLR</name>
<dbReference type="InterPro" id="IPR014710">
    <property type="entry name" value="RmlC-like_jellyroll"/>
</dbReference>
<dbReference type="RefSeq" id="WP_054492097.1">
    <property type="nucleotide sequence ID" value="NZ_BBZA01000035.1"/>
</dbReference>
<reference evidence="4" key="1">
    <citation type="submission" date="2015-08" db="EMBL/GenBank/DDBJ databases">
        <title>Draft Genome Sequence of a Heterotrophic Facultative Anaerobic Bacterium Ardenticatena maritima Strain 110S.</title>
        <authorList>
            <person name="Kawaichi S."/>
            <person name="Yoshida T."/>
            <person name="Sako Y."/>
            <person name="Nakamura R."/>
        </authorList>
    </citation>
    <scope>NUCLEOTIDE SEQUENCE [LARGE SCALE GENOMIC DNA]</scope>
    <source>
        <strain evidence="4">110S</strain>
    </source>
</reference>
<organism evidence="3 4">
    <name type="scientific">Ardenticatena maritima</name>
    <dbReference type="NCBI Taxonomy" id="872965"/>
    <lineage>
        <taxon>Bacteria</taxon>
        <taxon>Bacillati</taxon>
        <taxon>Chloroflexota</taxon>
        <taxon>Ardenticatenia</taxon>
        <taxon>Ardenticatenales</taxon>
        <taxon>Ardenticatenaceae</taxon>
        <taxon>Ardenticatena</taxon>
    </lineage>
</organism>
<keyword evidence="1" id="KW-0479">Metal-binding</keyword>
<sequence>MEIINVFDTRIPWGTSAHHIATRFKDLGVEGATNGVKMLFVEIAPGGRIMLHAHGAEVFFVLEGQGRFTIEHEEADILPGDRIIVPRGHIQGVTNTGDAPLRLLAVQPPSGWRFLFWHVRALLRRLWR</sequence>
<dbReference type="EMBL" id="BBZA01000035">
    <property type="protein sequence ID" value="GAP62179.1"/>
    <property type="molecule type" value="Genomic_DNA"/>
</dbReference>
<dbReference type="PANTHER" id="PTHR35848">
    <property type="entry name" value="OXALATE-BINDING PROTEIN"/>
    <property type="match status" value="1"/>
</dbReference>
<accession>A0A0M8K7Q3</accession>
<dbReference type="AlphaFoldDB" id="A0A0M8K7Q3"/>
<dbReference type="Gene3D" id="2.60.120.10">
    <property type="entry name" value="Jelly Rolls"/>
    <property type="match status" value="1"/>
</dbReference>
<proteinExistence type="predicted"/>
<gene>
    <name evidence="3" type="ORF">ARMA_0602</name>
</gene>
<feature type="domain" description="Cupin type-2" evidence="2">
    <location>
        <begin position="40"/>
        <end position="106"/>
    </location>
</feature>
<comment type="caution">
    <text evidence="3">The sequence shown here is derived from an EMBL/GenBank/DDBJ whole genome shotgun (WGS) entry which is preliminary data.</text>
</comment>
<protein>
    <recommendedName>
        <fullName evidence="2">Cupin type-2 domain-containing protein</fullName>
    </recommendedName>
</protein>
<keyword evidence="4" id="KW-1185">Reference proteome</keyword>
<dbReference type="GO" id="GO:0046872">
    <property type="term" value="F:metal ion binding"/>
    <property type="evidence" value="ECO:0007669"/>
    <property type="project" value="UniProtKB-KW"/>
</dbReference>
<evidence type="ECO:0000256" key="1">
    <source>
        <dbReference type="ARBA" id="ARBA00022723"/>
    </source>
</evidence>
<evidence type="ECO:0000313" key="3">
    <source>
        <dbReference type="EMBL" id="GAP62179.1"/>
    </source>
</evidence>
<dbReference type="PANTHER" id="PTHR35848:SF6">
    <property type="entry name" value="CUPIN TYPE-2 DOMAIN-CONTAINING PROTEIN"/>
    <property type="match status" value="1"/>
</dbReference>
<dbReference type="OrthoDB" id="9791637at2"/>
<dbReference type="InterPro" id="IPR051610">
    <property type="entry name" value="GPI/OXD"/>
</dbReference>
<dbReference type="InterPro" id="IPR013096">
    <property type="entry name" value="Cupin_2"/>
</dbReference>
<dbReference type="InParanoid" id="A0A0M8K7Q3"/>
<evidence type="ECO:0000313" key="4">
    <source>
        <dbReference type="Proteomes" id="UP000037784"/>
    </source>
</evidence>